<keyword evidence="2" id="KW-1185">Reference proteome</keyword>
<dbReference type="PANTHER" id="PTHR13288">
    <property type="entry name" value="SPLICING FACTOR 45 SPF45"/>
    <property type="match status" value="1"/>
</dbReference>
<name>A0A8J8WFL3_CHIOP</name>
<evidence type="ECO:0000313" key="2">
    <source>
        <dbReference type="Proteomes" id="UP000770661"/>
    </source>
</evidence>
<reference evidence="1" key="1">
    <citation type="submission" date="2020-07" db="EMBL/GenBank/DDBJ databases">
        <title>The High-quality genome of the commercially important snow crab, Chionoecetes opilio.</title>
        <authorList>
            <person name="Jeong J.-H."/>
            <person name="Ryu S."/>
        </authorList>
    </citation>
    <scope>NUCLEOTIDE SEQUENCE</scope>
    <source>
        <strain evidence="1">MADBK_172401_WGS</strain>
        <tissue evidence="1">Digestive gland</tissue>
    </source>
</reference>
<comment type="caution">
    <text evidence="1">The sequence shown here is derived from an EMBL/GenBank/DDBJ whole genome shotgun (WGS) entry which is preliminary data.</text>
</comment>
<dbReference type="GO" id="GO:0000380">
    <property type="term" value="P:alternative mRNA splicing, via spliceosome"/>
    <property type="evidence" value="ECO:0007669"/>
    <property type="project" value="TreeGrafter"/>
</dbReference>
<proteinExistence type="predicted"/>
<dbReference type="GO" id="GO:0045292">
    <property type="term" value="P:mRNA cis splicing, via spliceosome"/>
    <property type="evidence" value="ECO:0007669"/>
    <property type="project" value="InterPro"/>
</dbReference>
<dbReference type="AlphaFoldDB" id="A0A8J8WFL3"/>
<protein>
    <submittedName>
        <fullName evidence="1">Splicing factor 45</fullName>
    </submittedName>
</protein>
<organism evidence="1 2">
    <name type="scientific">Chionoecetes opilio</name>
    <name type="common">Atlantic snow crab</name>
    <name type="synonym">Cancer opilio</name>
    <dbReference type="NCBI Taxonomy" id="41210"/>
    <lineage>
        <taxon>Eukaryota</taxon>
        <taxon>Metazoa</taxon>
        <taxon>Ecdysozoa</taxon>
        <taxon>Arthropoda</taxon>
        <taxon>Crustacea</taxon>
        <taxon>Multicrustacea</taxon>
        <taxon>Malacostraca</taxon>
        <taxon>Eumalacostraca</taxon>
        <taxon>Eucarida</taxon>
        <taxon>Decapoda</taxon>
        <taxon>Pleocyemata</taxon>
        <taxon>Brachyura</taxon>
        <taxon>Eubrachyura</taxon>
        <taxon>Majoidea</taxon>
        <taxon>Majidae</taxon>
        <taxon>Chionoecetes</taxon>
    </lineage>
</organism>
<gene>
    <name evidence="1" type="primary">Rbm17</name>
    <name evidence="1" type="ORF">GWK47_025620</name>
</gene>
<dbReference type="Proteomes" id="UP000770661">
    <property type="component" value="Unassembled WGS sequence"/>
</dbReference>
<dbReference type="GO" id="GO:0071011">
    <property type="term" value="C:precatalytic spliceosome"/>
    <property type="evidence" value="ECO:0007669"/>
    <property type="project" value="TreeGrafter"/>
</dbReference>
<evidence type="ECO:0000313" key="1">
    <source>
        <dbReference type="EMBL" id="KAG0700302.1"/>
    </source>
</evidence>
<dbReference type="EMBL" id="JACEEZ010025491">
    <property type="protein sequence ID" value="KAG0700302.1"/>
    <property type="molecule type" value="Genomic_DNA"/>
</dbReference>
<dbReference type="OrthoDB" id="5411533at2759"/>
<sequence>MSLYDDIDTDKASGASGWASGIKLMHHQLAFKKATITAPKRDSTRRVPTAKLPPVIDLKSRREDDDPAAQALFIQGQNELARTGSGGANSPYVASSDPEWRFINEYDPLWPNDYEKVVKGEEVLVDLGGKSMCLVFYA</sequence>
<accession>A0A8J8WFL3</accession>
<dbReference type="PANTHER" id="PTHR13288:SF8">
    <property type="entry name" value="SPLICING FACTOR 45"/>
    <property type="match status" value="1"/>
</dbReference>
<dbReference type="InterPro" id="IPR040052">
    <property type="entry name" value="RBM17"/>
</dbReference>